<dbReference type="AlphaFoldDB" id="A0AAN4ZM92"/>
<evidence type="ECO:0000313" key="2">
    <source>
        <dbReference type="EMBL" id="GMR42461.1"/>
    </source>
</evidence>
<dbReference type="EMBL" id="BTRK01000003">
    <property type="protein sequence ID" value="GMR42461.1"/>
    <property type="molecule type" value="Genomic_DNA"/>
</dbReference>
<dbReference type="EMBL" id="BTRK01000003">
    <property type="protein sequence ID" value="GMR42459.1"/>
    <property type="molecule type" value="Genomic_DNA"/>
</dbReference>
<comment type="caution">
    <text evidence="1">The sequence shown here is derived from an EMBL/GenBank/DDBJ whole genome shotgun (WGS) entry which is preliminary data.</text>
</comment>
<dbReference type="Proteomes" id="UP001328107">
    <property type="component" value="Unassembled WGS sequence"/>
</dbReference>
<accession>A0AAN4ZM92</accession>
<reference evidence="1" key="2">
    <citation type="submission" date="2023-06" db="EMBL/GenBank/DDBJ databases">
        <title>Genome assembly of Pristionchus species.</title>
        <authorList>
            <person name="Yoshida K."/>
            <person name="Sommer R.J."/>
        </authorList>
    </citation>
    <scope>NUCLEOTIDE SEQUENCE</scope>
    <source>
        <strain evidence="1">RS5460</strain>
    </source>
</reference>
<feature type="non-terminal residue" evidence="1">
    <location>
        <position position="1"/>
    </location>
</feature>
<keyword evidence="3" id="KW-1185">Reference proteome</keyword>
<evidence type="ECO:0000313" key="3">
    <source>
        <dbReference type="Proteomes" id="UP001328107"/>
    </source>
</evidence>
<feature type="non-terminal residue" evidence="1">
    <location>
        <position position="132"/>
    </location>
</feature>
<name>A0AAN4ZM92_9BILA</name>
<reference evidence="3" key="1">
    <citation type="submission" date="2022-10" db="EMBL/GenBank/DDBJ databases">
        <title>Genome assembly of Pristionchus species.</title>
        <authorList>
            <person name="Yoshida K."/>
            <person name="Sommer R.J."/>
        </authorList>
    </citation>
    <scope>NUCLEOTIDE SEQUENCE [LARGE SCALE GENOMIC DNA]</scope>
    <source>
        <strain evidence="3">RS5460</strain>
    </source>
</reference>
<organism evidence="1 3">
    <name type="scientific">Pristionchus mayeri</name>
    <dbReference type="NCBI Taxonomy" id="1317129"/>
    <lineage>
        <taxon>Eukaryota</taxon>
        <taxon>Metazoa</taxon>
        <taxon>Ecdysozoa</taxon>
        <taxon>Nematoda</taxon>
        <taxon>Chromadorea</taxon>
        <taxon>Rhabditida</taxon>
        <taxon>Rhabditina</taxon>
        <taxon>Diplogasteromorpha</taxon>
        <taxon>Diplogasteroidea</taxon>
        <taxon>Neodiplogasteridae</taxon>
        <taxon>Pristionchus</taxon>
    </lineage>
</organism>
<protein>
    <submittedName>
        <fullName evidence="1">Uncharacterized protein</fullName>
    </submittedName>
</protein>
<gene>
    <name evidence="1" type="ORF">PMAYCL1PPCAC_12654</name>
    <name evidence="2" type="ORF">PMAYCL1PPCAC_12656</name>
</gene>
<evidence type="ECO:0000313" key="1">
    <source>
        <dbReference type="EMBL" id="GMR42459.1"/>
    </source>
</evidence>
<sequence>FLLGLREFDAEDIDLSLYPHSNVILSGILRAMSPGSDLFSVYDELDGEWFIDNGEVESTVLLEWEWPLSLLLSPHFVLARINTYLSLGDSRVEMEENVSISGDQIDVESISSRCSIHEDSLTCINTSSSVSS</sequence>
<proteinExistence type="predicted"/>